<evidence type="ECO:0008006" key="4">
    <source>
        <dbReference type="Google" id="ProtNLM"/>
    </source>
</evidence>
<evidence type="ECO:0000256" key="1">
    <source>
        <dbReference type="SAM" id="Phobius"/>
    </source>
</evidence>
<reference evidence="3" key="1">
    <citation type="submission" date="2017-09" db="EMBL/GenBank/DDBJ databases">
        <title>Depth-based differentiation of microbial function through sediment-hosted aquifers and enrichment of novel symbionts in the deep terrestrial subsurface.</title>
        <authorList>
            <person name="Probst A.J."/>
            <person name="Ladd B."/>
            <person name="Jarett J.K."/>
            <person name="Geller-Mcgrath D.E."/>
            <person name="Sieber C.M.K."/>
            <person name="Emerson J.B."/>
            <person name="Anantharaman K."/>
            <person name="Thomas B.C."/>
            <person name="Malmstrom R."/>
            <person name="Stieglmeier M."/>
            <person name="Klingl A."/>
            <person name="Woyke T."/>
            <person name="Ryan C.M."/>
            <person name="Banfield J.F."/>
        </authorList>
    </citation>
    <scope>NUCLEOTIDE SEQUENCE [LARGE SCALE GENOMIC DNA]</scope>
</reference>
<keyword evidence="1" id="KW-0472">Membrane</keyword>
<accession>A0A2H0TFD5</accession>
<sequence>MDDKQVLFEQYKLAVEMADRVSARREGANKIFLTANSIVFAFLATQSIFSEIHIFIAVFGIFLCFVWAEIIKNYRTLNSAKFAIIHEMEEKLPWKVYKDEWARLKQGKDKKTHSKLTVTEKQLPWVFLVFYTFLFIYVAVSFF</sequence>
<evidence type="ECO:0000313" key="3">
    <source>
        <dbReference type="Proteomes" id="UP000229383"/>
    </source>
</evidence>
<feature type="transmembrane region" description="Helical" evidence="1">
    <location>
        <begin position="52"/>
        <end position="71"/>
    </location>
</feature>
<feature type="transmembrane region" description="Helical" evidence="1">
    <location>
        <begin position="123"/>
        <end position="142"/>
    </location>
</feature>
<protein>
    <recommendedName>
        <fullName evidence="4">SMODS and SLOG-associating 2TM effector domain-containing protein</fullName>
    </recommendedName>
</protein>
<keyword evidence="1" id="KW-1133">Transmembrane helix</keyword>
<dbReference type="Proteomes" id="UP000229383">
    <property type="component" value="Unassembled WGS sequence"/>
</dbReference>
<dbReference type="InterPro" id="IPR056918">
    <property type="entry name" value="8xMP"/>
</dbReference>
<organism evidence="2 3">
    <name type="scientific">Candidatus Niyogibacteria bacterium CG10_big_fil_rev_8_21_14_0_10_42_19</name>
    <dbReference type="NCBI Taxonomy" id="1974725"/>
    <lineage>
        <taxon>Bacteria</taxon>
        <taxon>Candidatus Niyogiibacteriota</taxon>
    </lineage>
</organism>
<comment type="caution">
    <text evidence="2">The sequence shown here is derived from an EMBL/GenBank/DDBJ whole genome shotgun (WGS) entry which is preliminary data.</text>
</comment>
<dbReference type="Pfam" id="PF24838">
    <property type="entry name" value="8xMP"/>
    <property type="match status" value="1"/>
</dbReference>
<gene>
    <name evidence="2" type="ORF">COU46_02320</name>
</gene>
<dbReference type="EMBL" id="PFCN01000029">
    <property type="protein sequence ID" value="PIR70269.1"/>
    <property type="molecule type" value="Genomic_DNA"/>
</dbReference>
<name>A0A2H0TFD5_9BACT</name>
<proteinExistence type="predicted"/>
<dbReference type="AlphaFoldDB" id="A0A2H0TFD5"/>
<evidence type="ECO:0000313" key="2">
    <source>
        <dbReference type="EMBL" id="PIR70269.1"/>
    </source>
</evidence>
<keyword evidence="1" id="KW-0812">Transmembrane</keyword>
<feature type="transmembrane region" description="Helical" evidence="1">
    <location>
        <begin position="27"/>
        <end position="46"/>
    </location>
</feature>